<dbReference type="KEGG" id="fvn:FVRRES_05294"/>
<feature type="region of interest" description="Disordered" evidence="5">
    <location>
        <begin position="39"/>
        <end position="60"/>
    </location>
</feature>
<feature type="region of interest" description="Disordered" evidence="5">
    <location>
        <begin position="142"/>
        <end position="201"/>
    </location>
</feature>
<dbReference type="GO" id="GO:0046872">
    <property type="term" value="F:metal ion binding"/>
    <property type="evidence" value="ECO:0007669"/>
    <property type="project" value="UniProtKB-KW"/>
</dbReference>
<comment type="similarity">
    <text evidence="4">Belongs to the eukaryotic/archaeal RNase P protein component 4 family.</text>
</comment>
<keyword evidence="7" id="KW-1185">Reference proteome</keyword>
<evidence type="ECO:0000256" key="5">
    <source>
        <dbReference type="SAM" id="MobiDB-lite"/>
    </source>
</evidence>
<proteinExistence type="inferred from homology"/>
<keyword evidence="1" id="KW-0819">tRNA processing</keyword>
<dbReference type="GO" id="GO:0008033">
    <property type="term" value="P:tRNA processing"/>
    <property type="evidence" value="ECO:0007669"/>
    <property type="project" value="UniProtKB-KW"/>
</dbReference>
<dbReference type="Proteomes" id="UP000245910">
    <property type="component" value="Chromosome II"/>
</dbReference>
<evidence type="ECO:0000256" key="1">
    <source>
        <dbReference type="ARBA" id="ARBA00022694"/>
    </source>
</evidence>
<dbReference type="PANTHER" id="PTHR14742:SF0">
    <property type="entry name" value="RIBONUCLEASE P PROTEIN SUBUNIT P21"/>
    <property type="match status" value="1"/>
</dbReference>
<feature type="compositionally biased region" description="Basic and acidic residues" evidence="5">
    <location>
        <begin position="153"/>
        <end position="166"/>
    </location>
</feature>
<evidence type="ECO:0000256" key="3">
    <source>
        <dbReference type="ARBA" id="ARBA00022833"/>
    </source>
</evidence>
<dbReference type="Pfam" id="PF04032">
    <property type="entry name" value="Rpr2"/>
    <property type="match status" value="1"/>
</dbReference>
<dbReference type="GeneID" id="37256933"/>
<feature type="compositionally biased region" description="Polar residues" evidence="5">
    <location>
        <begin position="171"/>
        <end position="201"/>
    </location>
</feature>
<dbReference type="AlphaFoldDB" id="A0A2L2SW46"/>
<dbReference type="GO" id="GO:0005655">
    <property type="term" value="C:nucleolar ribonuclease P complex"/>
    <property type="evidence" value="ECO:0007669"/>
    <property type="project" value="TreeGrafter"/>
</dbReference>
<dbReference type="PANTHER" id="PTHR14742">
    <property type="entry name" value="RIBONUCLEASE P SUBUNIT P21"/>
    <property type="match status" value="1"/>
</dbReference>
<sequence length="201" mass="21892">MAKTKESKSVQNRIIYSRASYLYQAASYLAQQQSLAGQDDLSKSSTSGQGYSASATTKNEQKALQNLSRQAVTDLRAVTQKAQIRQSPAMKQTMCKFCDTLQIEGDTCTSTVENASKGGRKPWADVLTIKCGTCGNVKRYPVSAPRQKRKALRKPERQEGTEDSSHETGGCKSTMQTTPNDTPYQTPSQTPSQTPGQTLGP</sequence>
<organism evidence="6 7">
    <name type="scientific">Fusarium venenatum</name>
    <dbReference type="NCBI Taxonomy" id="56646"/>
    <lineage>
        <taxon>Eukaryota</taxon>
        <taxon>Fungi</taxon>
        <taxon>Dikarya</taxon>
        <taxon>Ascomycota</taxon>
        <taxon>Pezizomycotina</taxon>
        <taxon>Sordariomycetes</taxon>
        <taxon>Hypocreomycetidae</taxon>
        <taxon>Hypocreales</taxon>
        <taxon>Nectriaceae</taxon>
        <taxon>Fusarium</taxon>
    </lineage>
</organism>
<dbReference type="EMBL" id="LN649230">
    <property type="protein sequence ID" value="CEI60858.1"/>
    <property type="molecule type" value="Genomic_DNA"/>
</dbReference>
<evidence type="ECO:0000256" key="4">
    <source>
        <dbReference type="ARBA" id="ARBA00038402"/>
    </source>
</evidence>
<dbReference type="InterPro" id="IPR007175">
    <property type="entry name" value="Rpr2/Snm1/Rpp21"/>
</dbReference>
<accession>A0A2L2SW46</accession>
<protein>
    <submittedName>
        <fullName evidence="6">Uncharacterized protein</fullName>
    </submittedName>
</protein>
<dbReference type="Gene3D" id="6.20.50.20">
    <property type="match status" value="1"/>
</dbReference>
<dbReference type="RefSeq" id="XP_025584578.1">
    <property type="nucleotide sequence ID" value="XM_025733697.2"/>
</dbReference>
<dbReference type="OrthoDB" id="128536at2759"/>
<evidence type="ECO:0000256" key="2">
    <source>
        <dbReference type="ARBA" id="ARBA00022723"/>
    </source>
</evidence>
<feature type="compositionally biased region" description="Polar residues" evidence="5">
    <location>
        <begin position="43"/>
        <end position="60"/>
    </location>
</feature>
<reference evidence="7" key="1">
    <citation type="submission" date="2014-10" db="EMBL/GenBank/DDBJ databases">
        <authorList>
            <person name="King R."/>
        </authorList>
    </citation>
    <scope>NUCLEOTIDE SEQUENCE [LARGE SCALE GENOMIC DNA]</scope>
    <source>
        <strain evidence="7">A3/5</strain>
    </source>
</reference>
<evidence type="ECO:0000313" key="7">
    <source>
        <dbReference type="Proteomes" id="UP000245910"/>
    </source>
</evidence>
<keyword evidence="3" id="KW-0862">Zinc</keyword>
<name>A0A2L2SW46_9HYPO</name>
<dbReference type="STRING" id="56646.A0A2L2SW46"/>
<keyword evidence="2" id="KW-0479">Metal-binding</keyword>
<evidence type="ECO:0000313" key="6">
    <source>
        <dbReference type="EMBL" id="CEI60858.1"/>
    </source>
</evidence>